<sequence length="826" mass="91834">MPPFASNTHQAKIYTVNGGVAPGQNQPDWLGSTITRAHRERAKKKKKKAVGPGTEGKSLIQVCHSISRRFTCLRLAIPKKLTDSFGNVSIGGLNLQDFDFPEASNKIKSTSDGKYMIATGTYKPRMKVYELDELALKFDRVTDSENVDFCILSTDWAKTLHLQRDRTLDLHTQNGSYYRIRIPRHGRALAYHFPSCDALCGGAGSELWRVNLEQGRFLAPFQLSSNVSGINAIDVNPVHGLIGLGTETDDGKGTVEFWDHRARAPAGILQLPFAKLCGVGGSWEDSSMSVSVTALASRLDGLTVAVGTSTGHTLLYDLRAPLAHTIKDQGYGLPIKKIEWPTSVAASGFGQTEGLVATADSKVVKIWSRHTTDNLISVNPQAPINDMHIYPDSGLVFLANEASPMTGYFIPSLGPAPRWCRFLENMTEEMEDSQEVAIYDDYKFVSDSELASLSLDHLVGTPALRPYMHGYFIDLRLYAKAKAIANPFAYVEHRDKMIKERIQKEQESRIRASKMKTKPSESKSTIAQNVKINKDLAEKLVEQEDPSVPAKPQSKKSKAKNATTESLLTDERFGDLFTNEDFEIDVYSREYAALNPSSAATARNQVIESKEAEFSDSNSEQNVPQNGEDSESEDSSEDDDVWKKRDRRQMTDLKKQTQQERLRSSRGGERPEESSAAPLQAYHNKPRMYINGDNDQVSAQPINDVDSRDKTFGQKLVHRKDRQQEAGQAHDEPMVNKNETLRALGGGSMEFSFNPSASSSTEKASTKKVQQRPKPSENFGIGLSKGSIARDQEENFIQSLDQDNLSGRTQKRKIERSASKTKIRKL</sequence>
<dbReference type="AlphaFoldDB" id="A0A2S4V8N3"/>
<evidence type="ECO:0000256" key="1">
    <source>
        <dbReference type="ARBA" id="ARBA00004604"/>
    </source>
</evidence>
<evidence type="ECO:0000256" key="2">
    <source>
        <dbReference type="ARBA" id="ARBA00005264"/>
    </source>
</evidence>
<dbReference type="VEuPathDB" id="FungiDB:PSTT_09431"/>
<evidence type="ECO:0000259" key="8">
    <source>
        <dbReference type="Pfam" id="PF23097"/>
    </source>
</evidence>
<dbReference type="InterPro" id="IPR036322">
    <property type="entry name" value="WD40_repeat_dom_sf"/>
</dbReference>
<evidence type="ECO:0000256" key="3">
    <source>
        <dbReference type="ARBA" id="ARBA00022574"/>
    </source>
</evidence>
<feature type="region of interest" description="Disordered" evidence="6">
    <location>
        <begin position="610"/>
        <end position="826"/>
    </location>
</feature>
<feature type="domain" description="NUC153" evidence="7">
    <location>
        <begin position="570"/>
        <end position="597"/>
    </location>
</feature>
<dbReference type="InterPro" id="IPR056551">
    <property type="entry name" value="Beta-prop_NOL10_N"/>
</dbReference>
<feature type="region of interest" description="Disordered" evidence="6">
    <location>
        <begin position="541"/>
        <end position="564"/>
    </location>
</feature>
<keyword evidence="5" id="KW-0539">Nucleus</keyword>
<dbReference type="SUPFAM" id="SSF50978">
    <property type="entry name" value="WD40 repeat-like"/>
    <property type="match status" value="1"/>
</dbReference>
<dbReference type="InterPro" id="IPR012580">
    <property type="entry name" value="NUC153"/>
</dbReference>
<feature type="domain" description="Nucleolar protein 10-like N-terminal" evidence="9">
    <location>
        <begin position="95"/>
        <end position="433"/>
    </location>
</feature>
<feature type="compositionally biased region" description="Polar residues" evidence="6">
    <location>
        <begin position="795"/>
        <end position="808"/>
    </location>
</feature>
<dbReference type="InterPro" id="IPR015943">
    <property type="entry name" value="WD40/YVTN_repeat-like_dom_sf"/>
</dbReference>
<keyword evidence="11" id="KW-1185">Reference proteome</keyword>
<dbReference type="Pfam" id="PF23098">
    <property type="entry name" value="Beta-prop_NOL10_N"/>
    <property type="match status" value="1"/>
</dbReference>
<keyword evidence="4" id="KW-0677">Repeat</keyword>
<dbReference type="VEuPathDB" id="FungiDB:PSHT_09446"/>
<feature type="domain" description="Nucleolar protein 10-like second" evidence="8">
    <location>
        <begin position="438"/>
        <end position="486"/>
    </location>
</feature>
<feature type="region of interest" description="Disordered" evidence="6">
    <location>
        <begin position="506"/>
        <end position="526"/>
    </location>
</feature>
<reference evidence="10" key="1">
    <citation type="submission" date="2017-12" db="EMBL/GenBank/DDBJ databases">
        <title>Gene loss provides genomic basis for host adaptation in cereal stripe rust fungi.</title>
        <authorList>
            <person name="Xia C."/>
        </authorList>
    </citation>
    <scope>NUCLEOTIDE SEQUENCE [LARGE SCALE GENOMIC DNA]</scope>
    <source>
        <strain evidence="10">93-210</strain>
    </source>
</reference>
<dbReference type="Pfam" id="PF23097">
    <property type="entry name" value="NOL10_2nd"/>
    <property type="match status" value="1"/>
</dbReference>
<feature type="compositionally biased region" description="Acidic residues" evidence="6">
    <location>
        <begin position="628"/>
        <end position="640"/>
    </location>
</feature>
<dbReference type="Pfam" id="PF08159">
    <property type="entry name" value="NUC153"/>
    <property type="match status" value="1"/>
</dbReference>
<feature type="compositionally biased region" description="Basic residues" evidence="6">
    <location>
        <begin position="809"/>
        <end position="826"/>
    </location>
</feature>
<dbReference type="GO" id="GO:0000462">
    <property type="term" value="P:maturation of SSU-rRNA from tricistronic rRNA transcript (SSU-rRNA, 5.8S rRNA, LSU-rRNA)"/>
    <property type="evidence" value="ECO:0007669"/>
    <property type="project" value="TreeGrafter"/>
</dbReference>
<feature type="compositionally biased region" description="Basic and acidic residues" evidence="6">
    <location>
        <begin position="722"/>
        <end position="734"/>
    </location>
</feature>
<dbReference type="InterPro" id="IPR040382">
    <property type="entry name" value="NOL10/Enp2"/>
</dbReference>
<proteinExistence type="inferred from homology"/>
<feature type="compositionally biased region" description="Basic and acidic residues" evidence="6">
    <location>
        <begin position="648"/>
        <end position="673"/>
    </location>
</feature>
<accession>A0A2S4V8N3</accession>
<comment type="subcellular location">
    <subcellularLocation>
        <location evidence="1">Nucleus</location>
        <location evidence="1">Nucleolus</location>
    </subcellularLocation>
</comment>
<dbReference type="EMBL" id="PKSL01000093">
    <property type="protein sequence ID" value="POW05857.1"/>
    <property type="molecule type" value="Genomic_DNA"/>
</dbReference>
<keyword evidence="3" id="KW-0853">WD repeat</keyword>
<dbReference type="GO" id="GO:0030686">
    <property type="term" value="C:90S preribosome"/>
    <property type="evidence" value="ECO:0007669"/>
    <property type="project" value="TreeGrafter"/>
</dbReference>
<evidence type="ECO:0000259" key="7">
    <source>
        <dbReference type="Pfam" id="PF08159"/>
    </source>
</evidence>
<name>A0A2S4V8N3_9BASI</name>
<organism evidence="10 11">
    <name type="scientific">Puccinia striiformis</name>
    <dbReference type="NCBI Taxonomy" id="27350"/>
    <lineage>
        <taxon>Eukaryota</taxon>
        <taxon>Fungi</taxon>
        <taxon>Dikarya</taxon>
        <taxon>Basidiomycota</taxon>
        <taxon>Pucciniomycotina</taxon>
        <taxon>Pucciniomycetes</taxon>
        <taxon>Pucciniales</taxon>
        <taxon>Pucciniaceae</taxon>
        <taxon>Puccinia</taxon>
    </lineage>
</organism>
<evidence type="ECO:0000256" key="5">
    <source>
        <dbReference type="ARBA" id="ARBA00023242"/>
    </source>
</evidence>
<dbReference type="PANTHER" id="PTHR14927">
    <property type="entry name" value="NUCLEOLAR PROTEIN 10"/>
    <property type="match status" value="1"/>
</dbReference>
<dbReference type="InterPro" id="IPR056550">
    <property type="entry name" value="NOL10_2nd"/>
</dbReference>
<protein>
    <submittedName>
        <fullName evidence="10">Uncharacterized protein</fullName>
    </submittedName>
</protein>
<evidence type="ECO:0000313" key="11">
    <source>
        <dbReference type="Proteomes" id="UP000239156"/>
    </source>
</evidence>
<evidence type="ECO:0000313" key="10">
    <source>
        <dbReference type="EMBL" id="POW05857.1"/>
    </source>
</evidence>
<evidence type="ECO:0000256" key="6">
    <source>
        <dbReference type="SAM" id="MobiDB-lite"/>
    </source>
</evidence>
<dbReference type="Proteomes" id="UP000239156">
    <property type="component" value="Unassembled WGS sequence"/>
</dbReference>
<dbReference type="PANTHER" id="PTHR14927:SF0">
    <property type="entry name" value="NUCLEOLAR PROTEIN 10"/>
    <property type="match status" value="1"/>
</dbReference>
<dbReference type="Gene3D" id="2.130.10.10">
    <property type="entry name" value="YVTN repeat-like/Quinoprotein amine dehydrogenase"/>
    <property type="match status" value="1"/>
</dbReference>
<feature type="compositionally biased region" description="Polar residues" evidence="6">
    <location>
        <begin position="615"/>
        <end position="627"/>
    </location>
</feature>
<evidence type="ECO:0000259" key="9">
    <source>
        <dbReference type="Pfam" id="PF23098"/>
    </source>
</evidence>
<comment type="caution">
    <text evidence="10">The sequence shown here is derived from an EMBL/GenBank/DDBJ whole genome shotgun (WGS) entry which is preliminary data.</text>
</comment>
<comment type="similarity">
    <text evidence="2">Belongs to the WD repeat NOL10/ENP2 family.</text>
</comment>
<gene>
    <name evidence="10" type="ORF">PSTT_09431</name>
</gene>
<dbReference type="GO" id="GO:0032040">
    <property type="term" value="C:small-subunit processome"/>
    <property type="evidence" value="ECO:0007669"/>
    <property type="project" value="TreeGrafter"/>
</dbReference>
<evidence type="ECO:0000256" key="4">
    <source>
        <dbReference type="ARBA" id="ARBA00022737"/>
    </source>
</evidence>